<name>A0A7W5A1U8_9ACTN</name>
<keyword evidence="3" id="KW-1185">Reference proteome</keyword>
<comment type="caution">
    <text evidence="2">The sequence shown here is derived from an EMBL/GenBank/DDBJ whole genome shotgun (WGS) entry which is preliminary data.</text>
</comment>
<dbReference type="InterPro" id="IPR025637">
    <property type="entry name" value="DUF4333"/>
</dbReference>
<accession>A0A7W5A1U8</accession>
<evidence type="ECO:0000313" key="2">
    <source>
        <dbReference type="EMBL" id="MBB3087975.1"/>
    </source>
</evidence>
<proteinExistence type="predicted"/>
<feature type="domain" description="DUF4333" evidence="1">
    <location>
        <begin position="26"/>
        <end position="91"/>
    </location>
</feature>
<dbReference type="AlphaFoldDB" id="A0A7W5A1U8"/>
<dbReference type="PROSITE" id="PS51257">
    <property type="entry name" value="PROKAR_LIPOPROTEIN"/>
    <property type="match status" value="1"/>
</dbReference>
<sequence length="182" mass="19195">MPKIKLSTAVVVSVFTVLTACGEADAPSKTLPEKDVEAYASSALEKEIGIKVDRIDCPDAIRLEDGEEMRCTLTHENDSTGMTVTVSDVDGADFHLDVEVDEKGTTVTQDDLETAIAGKLEERTGDRPADVACPGAIQPSEGVTVECVLTAAGGERYGAVITVTGNAGTTFDFGIKVDREPM</sequence>
<gene>
    <name evidence="2" type="ORF">FHS12_000908</name>
</gene>
<feature type="domain" description="DUF4333" evidence="1">
    <location>
        <begin position="103"/>
        <end position="168"/>
    </location>
</feature>
<reference evidence="2 3" key="1">
    <citation type="submission" date="2020-08" db="EMBL/GenBank/DDBJ databases">
        <title>Genomic Encyclopedia of Type Strains, Phase III (KMG-III): the genomes of soil and plant-associated and newly described type strains.</title>
        <authorList>
            <person name="Whitman W."/>
        </authorList>
    </citation>
    <scope>NUCLEOTIDE SEQUENCE [LARGE SCALE GENOMIC DNA]</scope>
    <source>
        <strain evidence="2 3">CECT 3302</strain>
    </source>
</reference>
<protein>
    <recommendedName>
        <fullName evidence="1">DUF4333 domain-containing protein</fullName>
    </recommendedName>
</protein>
<dbReference type="EMBL" id="JACHXG010000002">
    <property type="protein sequence ID" value="MBB3087975.1"/>
    <property type="molecule type" value="Genomic_DNA"/>
</dbReference>
<dbReference type="RefSeq" id="WP_183542672.1">
    <property type="nucleotide sequence ID" value="NZ_BMQT01000004.1"/>
</dbReference>
<dbReference type="Proteomes" id="UP000577707">
    <property type="component" value="Unassembled WGS sequence"/>
</dbReference>
<organism evidence="2 3">
    <name type="scientific">Nocardioides albus</name>
    <dbReference type="NCBI Taxonomy" id="1841"/>
    <lineage>
        <taxon>Bacteria</taxon>
        <taxon>Bacillati</taxon>
        <taxon>Actinomycetota</taxon>
        <taxon>Actinomycetes</taxon>
        <taxon>Propionibacteriales</taxon>
        <taxon>Nocardioidaceae</taxon>
        <taxon>Nocardioides</taxon>
    </lineage>
</organism>
<dbReference type="Pfam" id="PF14230">
    <property type="entry name" value="DUF4333"/>
    <property type="match status" value="2"/>
</dbReference>
<evidence type="ECO:0000313" key="3">
    <source>
        <dbReference type="Proteomes" id="UP000577707"/>
    </source>
</evidence>
<evidence type="ECO:0000259" key="1">
    <source>
        <dbReference type="Pfam" id="PF14230"/>
    </source>
</evidence>